<feature type="domain" description="Glycosyl transferase family 1" evidence="2">
    <location>
        <begin position="205"/>
        <end position="363"/>
    </location>
</feature>
<dbReference type="InterPro" id="IPR001296">
    <property type="entry name" value="Glyco_trans_1"/>
</dbReference>
<dbReference type="GO" id="GO:0016757">
    <property type="term" value="F:glycosyltransferase activity"/>
    <property type="evidence" value="ECO:0007669"/>
    <property type="project" value="InterPro"/>
</dbReference>
<dbReference type="Gene3D" id="3.40.50.2000">
    <property type="entry name" value="Glycogen Phosphorylase B"/>
    <property type="match status" value="2"/>
</dbReference>
<organism evidence="4">
    <name type="scientific">hydrothermal vent metagenome</name>
    <dbReference type="NCBI Taxonomy" id="652676"/>
    <lineage>
        <taxon>unclassified sequences</taxon>
        <taxon>metagenomes</taxon>
        <taxon>ecological metagenomes</taxon>
    </lineage>
</organism>
<protein>
    <recommendedName>
        <fullName evidence="5">Glycosyl transferase, group 1</fullName>
    </recommendedName>
</protein>
<dbReference type="CDD" id="cd03809">
    <property type="entry name" value="GT4_MtfB-like"/>
    <property type="match status" value="1"/>
</dbReference>
<reference evidence="4" key="1">
    <citation type="submission" date="2018-06" db="EMBL/GenBank/DDBJ databases">
        <authorList>
            <person name="Zhirakovskaya E."/>
        </authorList>
    </citation>
    <scope>NUCLEOTIDE SEQUENCE</scope>
</reference>
<sequence>MTGRLRVGVNTLFMVPGDVGGSETYLRQSLRAMASAHPDISLLLFTSRDNHNFLQQEYARFPNVEYRQLRFRAANRPLRIIMEQLWLPAAVLRSGVDVLWSPGYTAPLLSACPQAVTIHDLQYKSHPEDLSCLERLTLNFLVRTACRRCRAVITVSEFARQEILRYGFAPAAKVFAVHEGVAEDFAAPVAPDRQERKRGPGGFQPGHQPYILCVAHTYPHKNVHLLVDALRLAGERIPHHLVLVGSPRRGEAALEESLARFAGSSARVHRLQGLGRAELISLYRDAACFVLPSAYEGFGLPVLEAMMAGTPVVTSRMASIPEVGGSHAIYLAGMTPEDLARSIIQVLEMDPAARQEHVRRARQWAASFTWSRSARQTMEILTRLARR</sequence>
<gene>
    <name evidence="4" type="ORF">MNBD_DELTA04-1385</name>
</gene>
<dbReference type="AlphaFoldDB" id="A0A3B0VLY3"/>
<evidence type="ECO:0000259" key="3">
    <source>
        <dbReference type="Pfam" id="PF13439"/>
    </source>
</evidence>
<accession>A0A3B0VLY3</accession>
<dbReference type="PANTHER" id="PTHR46401:SF2">
    <property type="entry name" value="GLYCOSYLTRANSFERASE WBBK-RELATED"/>
    <property type="match status" value="1"/>
</dbReference>
<keyword evidence="1" id="KW-0808">Transferase</keyword>
<dbReference type="SUPFAM" id="SSF53756">
    <property type="entry name" value="UDP-Glycosyltransferase/glycogen phosphorylase"/>
    <property type="match status" value="1"/>
</dbReference>
<name>A0A3B0VLY3_9ZZZZ</name>
<evidence type="ECO:0000259" key="2">
    <source>
        <dbReference type="Pfam" id="PF00534"/>
    </source>
</evidence>
<evidence type="ECO:0000313" key="4">
    <source>
        <dbReference type="EMBL" id="VAW39367.1"/>
    </source>
</evidence>
<dbReference type="PANTHER" id="PTHR46401">
    <property type="entry name" value="GLYCOSYLTRANSFERASE WBBK-RELATED"/>
    <property type="match status" value="1"/>
</dbReference>
<evidence type="ECO:0000256" key="1">
    <source>
        <dbReference type="ARBA" id="ARBA00022679"/>
    </source>
</evidence>
<evidence type="ECO:0008006" key="5">
    <source>
        <dbReference type="Google" id="ProtNLM"/>
    </source>
</evidence>
<dbReference type="Pfam" id="PF13439">
    <property type="entry name" value="Glyco_transf_4"/>
    <property type="match status" value="1"/>
</dbReference>
<dbReference type="GO" id="GO:0009103">
    <property type="term" value="P:lipopolysaccharide biosynthetic process"/>
    <property type="evidence" value="ECO:0007669"/>
    <property type="project" value="TreeGrafter"/>
</dbReference>
<feature type="domain" description="Glycosyltransferase subfamily 4-like N-terminal" evidence="3">
    <location>
        <begin position="19"/>
        <end position="182"/>
    </location>
</feature>
<dbReference type="InterPro" id="IPR028098">
    <property type="entry name" value="Glyco_trans_4-like_N"/>
</dbReference>
<dbReference type="Pfam" id="PF00534">
    <property type="entry name" value="Glycos_transf_1"/>
    <property type="match status" value="1"/>
</dbReference>
<dbReference type="EMBL" id="UOEY01000070">
    <property type="protein sequence ID" value="VAW39367.1"/>
    <property type="molecule type" value="Genomic_DNA"/>
</dbReference>
<proteinExistence type="predicted"/>